<comment type="similarity">
    <text evidence="1 10">Belongs to the GHMP kinase family. IspE subfamily.</text>
</comment>
<evidence type="ECO:0000259" key="12">
    <source>
        <dbReference type="Pfam" id="PF08544"/>
    </source>
</evidence>
<evidence type="ECO:0000313" key="13">
    <source>
        <dbReference type="EMBL" id="MBL4927020.1"/>
    </source>
</evidence>
<accession>A0A8J7SRL4</accession>
<feature type="domain" description="GHMP kinase C-terminal" evidence="12">
    <location>
        <begin position="204"/>
        <end position="267"/>
    </location>
</feature>
<dbReference type="HAMAP" id="MF_00061">
    <property type="entry name" value="IspE"/>
    <property type="match status" value="1"/>
</dbReference>
<feature type="binding site" evidence="10">
    <location>
        <begin position="92"/>
        <end position="102"/>
    </location>
    <ligand>
        <name>ATP</name>
        <dbReference type="ChEBI" id="CHEBI:30616"/>
    </ligand>
</feature>
<feature type="active site" evidence="10">
    <location>
        <position position="131"/>
    </location>
</feature>
<dbReference type="InterPro" id="IPR036554">
    <property type="entry name" value="GHMP_kinase_C_sf"/>
</dbReference>
<dbReference type="AlphaFoldDB" id="A0A8J7SRL4"/>
<dbReference type="Pfam" id="PF00288">
    <property type="entry name" value="GHMP_kinases_N"/>
    <property type="match status" value="1"/>
</dbReference>
<evidence type="ECO:0000256" key="8">
    <source>
        <dbReference type="ARBA" id="ARBA00023229"/>
    </source>
</evidence>
<evidence type="ECO:0000256" key="3">
    <source>
        <dbReference type="ARBA" id="ARBA00017473"/>
    </source>
</evidence>
<dbReference type="Gene3D" id="3.30.70.890">
    <property type="entry name" value="GHMP kinase, C-terminal domain"/>
    <property type="match status" value="1"/>
</dbReference>
<dbReference type="NCBIfam" id="TIGR00154">
    <property type="entry name" value="ispE"/>
    <property type="match status" value="1"/>
</dbReference>
<dbReference type="Gene3D" id="3.30.230.10">
    <property type="match status" value="1"/>
</dbReference>
<comment type="function">
    <text evidence="10">Catalyzes the phosphorylation of the position 2 hydroxy group of 4-diphosphocytidyl-2C-methyl-D-erythritol.</text>
</comment>
<dbReference type="InterPro" id="IPR014721">
    <property type="entry name" value="Ribsml_uS5_D2-typ_fold_subgr"/>
</dbReference>
<dbReference type="GO" id="GO:0019288">
    <property type="term" value="P:isopentenyl diphosphate biosynthetic process, methylerythritol 4-phosphate pathway"/>
    <property type="evidence" value="ECO:0007669"/>
    <property type="project" value="UniProtKB-UniRule"/>
</dbReference>
<keyword evidence="7 10" id="KW-0067">ATP-binding</keyword>
<dbReference type="SUPFAM" id="SSF55060">
    <property type="entry name" value="GHMP Kinase, C-terminal domain"/>
    <property type="match status" value="1"/>
</dbReference>
<dbReference type="EMBL" id="JAESVP010000001">
    <property type="protein sequence ID" value="MBL4927020.1"/>
    <property type="molecule type" value="Genomic_DNA"/>
</dbReference>
<keyword evidence="8 10" id="KW-0414">Isoprene biosynthesis</keyword>
<dbReference type="NCBIfam" id="NF011202">
    <property type="entry name" value="PRK14608.1"/>
    <property type="match status" value="1"/>
</dbReference>
<dbReference type="Proteomes" id="UP000619033">
    <property type="component" value="Unassembled WGS sequence"/>
</dbReference>
<feature type="domain" description="GHMP kinase N-terminal" evidence="11">
    <location>
        <begin position="68"/>
        <end position="136"/>
    </location>
</feature>
<proteinExistence type="inferred from homology"/>
<evidence type="ECO:0000256" key="9">
    <source>
        <dbReference type="ARBA" id="ARBA00032554"/>
    </source>
</evidence>
<dbReference type="GO" id="GO:0016114">
    <property type="term" value="P:terpenoid biosynthetic process"/>
    <property type="evidence" value="ECO:0007669"/>
    <property type="project" value="UniProtKB-UniRule"/>
</dbReference>
<evidence type="ECO:0000256" key="10">
    <source>
        <dbReference type="HAMAP-Rule" id="MF_00061"/>
    </source>
</evidence>
<gene>
    <name evidence="10" type="primary">ispE</name>
    <name evidence="13" type="ORF">JI744_02765</name>
</gene>
<dbReference type="RefSeq" id="WP_202658088.1">
    <property type="nucleotide sequence ID" value="NZ_JAESVP010000001.1"/>
</dbReference>
<keyword evidence="5 10" id="KW-0547">Nucleotide-binding</keyword>
<reference evidence="13" key="1">
    <citation type="submission" date="2021-01" db="EMBL/GenBank/DDBJ databases">
        <title>Genome seq and assembly of Tabrizicola sp. KVB23.</title>
        <authorList>
            <person name="Chhetri G."/>
        </authorList>
    </citation>
    <scope>NUCLEOTIDE SEQUENCE</scope>
    <source>
        <strain evidence="13">KVB23</strain>
    </source>
</reference>
<dbReference type="GO" id="GO:0005524">
    <property type="term" value="F:ATP binding"/>
    <property type="evidence" value="ECO:0007669"/>
    <property type="project" value="UniProtKB-UniRule"/>
</dbReference>
<dbReference type="GO" id="GO:0050515">
    <property type="term" value="F:4-(cytidine 5'-diphospho)-2-C-methyl-D-erythritol kinase activity"/>
    <property type="evidence" value="ECO:0007669"/>
    <property type="project" value="UniProtKB-UniRule"/>
</dbReference>
<evidence type="ECO:0000256" key="6">
    <source>
        <dbReference type="ARBA" id="ARBA00022777"/>
    </source>
</evidence>
<keyword evidence="4 10" id="KW-0808">Transferase</keyword>
<dbReference type="EC" id="2.7.1.148" evidence="2 10"/>
<sequence>MAAEMALARAKVNLCLHVMGQRADGYHLLDSLVVFAGTGDRITVTPAADLSLTVTGPQGAGLGDGPDNLCLRAARVFGLSLGAAITLDKHLPVASGVGGGSADAAAVLGALSRLWGVALPDAAAVLTLGADVPVCLAGVPARMRGVGEQVDPVRGLPAAWLVLVNPGVSLSTPAVFRALARRDNPGLPDALPYWSTAQDLAAFLRQQRNDLEPAALTLVPQVGQVTAALGAQAGCLLARMSGSGATCFGLFSGAAQAEGAAQALRRAQPGWWVQAAAMAS</sequence>
<comment type="caution">
    <text evidence="13">The sequence shown here is derived from an EMBL/GenBank/DDBJ whole genome shotgun (WGS) entry which is preliminary data.</text>
</comment>
<comment type="catalytic activity">
    <reaction evidence="10">
        <text>4-CDP-2-C-methyl-D-erythritol + ATP = 4-CDP-2-C-methyl-D-erythritol 2-phosphate + ADP + H(+)</text>
        <dbReference type="Rhea" id="RHEA:18437"/>
        <dbReference type="ChEBI" id="CHEBI:15378"/>
        <dbReference type="ChEBI" id="CHEBI:30616"/>
        <dbReference type="ChEBI" id="CHEBI:57823"/>
        <dbReference type="ChEBI" id="CHEBI:57919"/>
        <dbReference type="ChEBI" id="CHEBI:456216"/>
        <dbReference type="EC" id="2.7.1.148"/>
    </reaction>
</comment>
<organism evidence="13 14">
    <name type="scientific">Fuscibacter oryzae</name>
    <dbReference type="NCBI Taxonomy" id="2803939"/>
    <lineage>
        <taxon>Bacteria</taxon>
        <taxon>Pseudomonadati</taxon>
        <taxon>Pseudomonadota</taxon>
        <taxon>Alphaproteobacteria</taxon>
        <taxon>Rhodobacterales</taxon>
        <taxon>Paracoccaceae</taxon>
        <taxon>Fuscibacter</taxon>
    </lineage>
</organism>
<dbReference type="PANTHER" id="PTHR43527:SF2">
    <property type="entry name" value="4-DIPHOSPHOCYTIDYL-2-C-METHYL-D-ERYTHRITOL KINASE, CHLOROPLASTIC"/>
    <property type="match status" value="1"/>
</dbReference>
<dbReference type="PIRSF" id="PIRSF010376">
    <property type="entry name" value="IspE"/>
    <property type="match status" value="1"/>
</dbReference>
<keyword evidence="6 10" id="KW-0418">Kinase</keyword>
<keyword evidence="14" id="KW-1185">Reference proteome</keyword>
<dbReference type="InterPro" id="IPR013750">
    <property type="entry name" value="GHMP_kinase_C_dom"/>
</dbReference>
<evidence type="ECO:0000256" key="2">
    <source>
        <dbReference type="ARBA" id="ARBA00012052"/>
    </source>
</evidence>
<evidence type="ECO:0000256" key="7">
    <source>
        <dbReference type="ARBA" id="ARBA00022840"/>
    </source>
</evidence>
<dbReference type="PANTHER" id="PTHR43527">
    <property type="entry name" value="4-DIPHOSPHOCYTIDYL-2-C-METHYL-D-ERYTHRITOL KINASE, CHLOROPLASTIC"/>
    <property type="match status" value="1"/>
</dbReference>
<evidence type="ECO:0000259" key="11">
    <source>
        <dbReference type="Pfam" id="PF00288"/>
    </source>
</evidence>
<evidence type="ECO:0000313" key="14">
    <source>
        <dbReference type="Proteomes" id="UP000619033"/>
    </source>
</evidence>
<dbReference type="InterPro" id="IPR004424">
    <property type="entry name" value="IspE"/>
</dbReference>
<feature type="active site" evidence="10">
    <location>
        <position position="11"/>
    </location>
</feature>
<evidence type="ECO:0000256" key="5">
    <source>
        <dbReference type="ARBA" id="ARBA00022741"/>
    </source>
</evidence>
<dbReference type="SUPFAM" id="SSF54211">
    <property type="entry name" value="Ribosomal protein S5 domain 2-like"/>
    <property type="match status" value="1"/>
</dbReference>
<dbReference type="UniPathway" id="UPA00056">
    <property type="reaction ID" value="UER00094"/>
</dbReference>
<name>A0A8J7SRL4_9RHOB</name>
<protein>
    <recommendedName>
        <fullName evidence="3 10">4-diphosphocytidyl-2-C-methyl-D-erythritol kinase</fullName>
        <shortName evidence="10">CMK</shortName>
        <ecNumber evidence="2 10">2.7.1.148</ecNumber>
    </recommendedName>
    <alternativeName>
        <fullName evidence="9 10">4-(cytidine-5'-diphospho)-2-C-methyl-D-erythritol kinase</fullName>
    </alternativeName>
</protein>
<dbReference type="InterPro" id="IPR020568">
    <property type="entry name" value="Ribosomal_Su5_D2-typ_SF"/>
</dbReference>
<comment type="pathway">
    <text evidence="10">Isoprenoid biosynthesis; isopentenyl diphosphate biosynthesis via DXP pathway; isopentenyl diphosphate from 1-deoxy-D-xylulose 5-phosphate: step 3/6.</text>
</comment>
<dbReference type="Pfam" id="PF08544">
    <property type="entry name" value="GHMP_kinases_C"/>
    <property type="match status" value="1"/>
</dbReference>
<dbReference type="InterPro" id="IPR006204">
    <property type="entry name" value="GHMP_kinase_N_dom"/>
</dbReference>
<evidence type="ECO:0000256" key="4">
    <source>
        <dbReference type="ARBA" id="ARBA00022679"/>
    </source>
</evidence>
<evidence type="ECO:0000256" key="1">
    <source>
        <dbReference type="ARBA" id="ARBA00009684"/>
    </source>
</evidence>